<protein>
    <recommendedName>
        <fullName evidence="2">Mitochondria-eating protein C-terminal domain-containing protein</fullName>
    </recommendedName>
</protein>
<dbReference type="OrthoDB" id="6084377at2759"/>
<sequence>MATQKVIPTIPESLKDHVRDNLYHFVSDLANFASETELDEAQRQYIMLLNAERDLKGILKEKFKRLPKSPDDKSFNMEMFKKTADDNVLSRAILNQLNKGSGALKAGWDYYALKQSQTTLEVLQGKAPSGKERHNFGPKSAEMNKTVLQVNQQKEKVEKMDTSGPQTGGATQSQTPKENVERISEHIWRAHHHMHRFADVGFPHPDGEASDDEKEGDDSEQVILALLWTHHEYFDPKSLSRAQAEYNFYRLLQKQWRRTLRRVKMEDIKYPKFNMNEFRTIPRFRPLYAAICMILDHPKDENVKKAAAKAAEEYHKLTVLEQTMLSQKMMATIPQGIDIEQGQYNEILSEMRSRFKKADSKALRPVDKFKMLPLFEYLKLKETITSQRNQIEDLASRLSGIASQQLADGDPGFTDLGDKNRPQKLGERFAELFDETWSSAYESLKPKDIDDDESDEGTMDTLQQIVKVIYDFCQEVSQDQIQRLIKEMIPPVVDPTSDNPKSEGYPASEQMRAKTEQMAREYRKLVAPATVKVMQTEIFENHIKEKLLEGDKISKELVSYVEQCVDLIWYMCIQQPPMEIRWAVKGDKFNKEQFRFSGRKGKKYRMTVWPAVFLHKEGPLVAPGYAVPDK</sequence>
<keyword evidence="4" id="KW-1185">Reference proteome</keyword>
<proteinExistence type="predicted"/>
<reference evidence="3 4" key="1">
    <citation type="submission" date="2020-06" db="EMBL/GenBank/DDBJ databases">
        <authorList>
            <person name="Li R."/>
            <person name="Bekaert M."/>
        </authorList>
    </citation>
    <scope>NUCLEOTIDE SEQUENCE [LARGE SCALE GENOMIC DNA]</scope>
    <source>
        <strain evidence="4">wild</strain>
    </source>
</reference>
<gene>
    <name evidence="3" type="ORF">MCOR_38321</name>
</gene>
<accession>A0A6J8D734</accession>
<dbReference type="InterPro" id="IPR031981">
    <property type="entry name" value="MIEAP_C"/>
</dbReference>
<organism evidence="3 4">
    <name type="scientific">Mytilus coruscus</name>
    <name type="common">Sea mussel</name>
    <dbReference type="NCBI Taxonomy" id="42192"/>
    <lineage>
        <taxon>Eukaryota</taxon>
        <taxon>Metazoa</taxon>
        <taxon>Spiralia</taxon>
        <taxon>Lophotrochozoa</taxon>
        <taxon>Mollusca</taxon>
        <taxon>Bivalvia</taxon>
        <taxon>Autobranchia</taxon>
        <taxon>Pteriomorphia</taxon>
        <taxon>Mytilida</taxon>
        <taxon>Mytiloidea</taxon>
        <taxon>Mytilidae</taxon>
        <taxon>Mytilinae</taxon>
        <taxon>Mytilus</taxon>
    </lineage>
</organism>
<evidence type="ECO:0000313" key="3">
    <source>
        <dbReference type="EMBL" id="CAC5404543.1"/>
    </source>
</evidence>
<dbReference type="AlphaFoldDB" id="A0A6J8D734"/>
<feature type="compositionally biased region" description="Polar residues" evidence="1">
    <location>
        <begin position="163"/>
        <end position="177"/>
    </location>
</feature>
<dbReference type="EMBL" id="CACVKT020006969">
    <property type="protein sequence ID" value="CAC5404543.1"/>
    <property type="molecule type" value="Genomic_DNA"/>
</dbReference>
<feature type="domain" description="Mitochondria-eating protein C-terminal" evidence="2">
    <location>
        <begin position="421"/>
        <end position="625"/>
    </location>
</feature>
<evidence type="ECO:0000313" key="4">
    <source>
        <dbReference type="Proteomes" id="UP000507470"/>
    </source>
</evidence>
<evidence type="ECO:0000256" key="1">
    <source>
        <dbReference type="SAM" id="MobiDB-lite"/>
    </source>
</evidence>
<dbReference type="Proteomes" id="UP000507470">
    <property type="component" value="Unassembled WGS sequence"/>
</dbReference>
<feature type="region of interest" description="Disordered" evidence="1">
    <location>
        <begin position="154"/>
        <end position="178"/>
    </location>
</feature>
<dbReference type="Pfam" id="PF16026">
    <property type="entry name" value="MIEAP"/>
    <property type="match status" value="1"/>
</dbReference>
<evidence type="ECO:0000259" key="2">
    <source>
        <dbReference type="Pfam" id="PF16026"/>
    </source>
</evidence>
<name>A0A6J8D734_MYTCO</name>